<dbReference type="RefSeq" id="WP_400352295.1">
    <property type="nucleotide sequence ID" value="NZ_JBIXLA010000001.1"/>
</dbReference>
<dbReference type="Pfam" id="PF02413">
    <property type="entry name" value="Caudo_TAP"/>
    <property type="match status" value="1"/>
</dbReference>
<dbReference type="PANTHER" id="PTHR34413:SF2">
    <property type="entry name" value="PROPHAGE TAIL FIBER ASSEMBLY PROTEIN HOMOLOG TFAE-RELATED"/>
    <property type="match status" value="1"/>
</dbReference>
<dbReference type="PANTHER" id="PTHR34413">
    <property type="entry name" value="PROPHAGE TAIL FIBER ASSEMBLY PROTEIN HOMOLOG TFAE-RELATED-RELATED"/>
    <property type="match status" value="1"/>
</dbReference>
<dbReference type="InterPro" id="IPR051220">
    <property type="entry name" value="TFA_Chaperone"/>
</dbReference>
<evidence type="ECO:0000313" key="1">
    <source>
        <dbReference type="EMBL" id="MFJ5511401.1"/>
    </source>
</evidence>
<accession>A0ABW8GTQ2</accession>
<proteinExistence type="predicted"/>
<comment type="caution">
    <text evidence="1">The sequence shown here is derived from an EMBL/GenBank/DDBJ whole genome shotgun (WGS) entry which is preliminary data.</text>
</comment>
<dbReference type="EMBL" id="JBIXLB010000001">
    <property type="protein sequence ID" value="MFJ5511401.1"/>
    <property type="molecule type" value="Genomic_DNA"/>
</dbReference>
<name>A0ABW8GTQ2_9GAMM</name>
<organism evidence="1 2">
    <name type="scientific">Pectobacterium jejuense</name>
    <dbReference type="NCBI Taxonomy" id="2974022"/>
    <lineage>
        <taxon>Bacteria</taxon>
        <taxon>Pseudomonadati</taxon>
        <taxon>Pseudomonadota</taxon>
        <taxon>Gammaproteobacteria</taxon>
        <taxon>Enterobacterales</taxon>
        <taxon>Pectobacteriaceae</taxon>
        <taxon>Pectobacterium</taxon>
    </lineage>
</organism>
<dbReference type="InterPro" id="IPR003458">
    <property type="entry name" value="Phage_T4_Gp38_tail_assem"/>
</dbReference>
<dbReference type="Proteomes" id="UP001617702">
    <property type="component" value="Unassembled WGS sequence"/>
</dbReference>
<gene>
    <name evidence="1" type="ORF">ACIPUH_01180</name>
</gene>
<keyword evidence="2" id="KW-1185">Reference proteome</keyword>
<protein>
    <submittedName>
        <fullName evidence="1">Tail fiber assembly protein</fullName>
    </submittedName>
</protein>
<reference evidence="1 2" key="1">
    <citation type="submission" date="2024-10" db="EMBL/GenBank/DDBJ databases">
        <authorList>
            <person name="Lu C.-H."/>
        </authorList>
    </citation>
    <scope>NUCLEOTIDE SEQUENCE [LARGE SCALE GENOMIC DNA]</scope>
    <source>
        <strain evidence="1 2">22LXZD03-01</strain>
    </source>
</reference>
<evidence type="ECO:0000313" key="2">
    <source>
        <dbReference type="Proteomes" id="UP001617702"/>
    </source>
</evidence>
<sequence>MKNYSIEVKAAKMNESGFSAQAGWITVYQVHPVSREYIGANYEYLPVGVGIPADSYIDVPEIPPADLALRRSNDGLKWEHVLDYRDQSVYSKETRQIQVVTQLGELPSNMTLLKPATEFDKWDGNTWVTDVDAQRAAAVKIAQQELASRKTVASSRINELTYAINLDIATDEEKTALAEWKKYVVLLSRIDIYSVDISWPNSPNL</sequence>